<dbReference type="Proteomes" id="UP000594261">
    <property type="component" value="Chromosome 1"/>
</dbReference>
<protein>
    <submittedName>
        <fullName evidence="1">Uncharacterized protein</fullName>
    </submittedName>
</protein>
<dbReference type="EMBL" id="LRBV02000001">
    <property type="status" value="NOT_ANNOTATED_CDS"/>
    <property type="molecule type" value="Genomic_DNA"/>
</dbReference>
<dbReference type="EnsemblPlants" id="QL01p045546:mrna">
    <property type="protein sequence ID" value="QL01p045546:mrna:CDS:1"/>
    <property type="gene ID" value="QL01p045546"/>
</dbReference>
<evidence type="ECO:0000313" key="1">
    <source>
        <dbReference type="EnsemblPlants" id="QL01p045546:mrna:CDS:1"/>
    </source>
</evidence>
<keyword evidence="2" id="KW-1185">Reference proteome</keyword>
<proteinExistence type="predicted"/>
<accession>A0A7N2KQH9</accession>
<dbReference type="Gramene" id="QL01p045546:mrna">
    <property type="protein sequence ID" value="QL01p045546:mrna:CDS:1"/>
    <property type="gene ID" value="QL01p045546"/>
</dbReference>
<sequence length="144" mass="16537">MKNLQLIFITLWAIWNHRNRVIHEGVTPDPMYVILTTQNLFCRYQEIFQNHHSTDHRISRQKIMAQGLHGQWSIILKISGVRQRRKKRAAFAYETRTRQGVVVFYGCSSSAARSVPGVLLEGLREAAVIASKASVQPDFGFEQL</sequence>
<dbReference type="AlphaFoldDB" id="A0A7N2KQH9"/>
<organism evidence="1 2">
    <name type="scientific">Quercus lobata</name>
    <name type="common">Valley oak</name>
    <dbReference type="NCBI Taxonomy" id="97700"/>
    <lineage>
        <taxon>Eukaryota</taxon>
        <taxon>Viridiplantae</taxon>
        <taxon>Streptophyta</taxon>
        <taxon>Embryophyta</taxon>
        <taxon>Tracheophyta</taxon>
        <taxon>Spermatophyta</taxon>
        <taxon>Magnoliopsida</taxon>
        <taxon>eudicotyledons</taxon>
        <taxon>Gunneridae</taxon>
        <taxon>Pentapetalae</taxon>
        <taxon>rosids</taxon>
        <taxon>fabids</taxon>
        <taxon>Fagales</taxon>
        <taxon>Fagaceae</taxon>
        <taxon>Quercus</taxon>
    </lineage>
</organism>
<name>A0A7N2KQH9_QUELO</name>
<dbReference type="InParanoid" id="A0A7N2KQH9"/>
<reference evidence="1 2" key="1">
    <citation type="journal article" date="2016" name="G3 (Bethesda)">
        <title>First Draft Assembly and Annotation of the Genome of a California Endemic Oak Quercus lobata Nee (Fagaceae).</title>
        <authorList>
            <person name="Sork V.L."/>
            <person name="Fitz-Gibbon S.T."/>
            <person name="Puiu D."/>
            <person name="Crepeau M."/>
            <person name="Gugger P.F."/>
            <person name="Sherman R."/>
            <person name="Stevens K."/>
            <person name="Langley C.H."/>
            <person name="Pellegrini M."/>
            <person name="Salzberg S.L."/>
        </authorList>
    </citation>
    <scope>NUCLEOTIDE SEQUENCE [LARGE SCALE GENOMIC DNA]</scope>
    <source>
        <strain evidence="1 2">cv. SW786</strain>
    </source>
</reference>
<evidence type="ECO:0000313" key="2">
    <source>
        <dbReference type="Proteomes" id="UP000594261"/>
    </source>
</evidence>
<reference evidence="1" key="2">
    <citation type="submission" date="2021-01" db="UniProtKB">
        <authorList>
            <consortium name="EnsemblPlants"/>
        </authorList>
    </citation>
    <scope>IDENTIFICATION</scope>
</reference>